<keyword evidence="1" id="KW-1133">Transmembrane helix</keyword>
<reference evidence="2 3" key="1">
    <citation type="journal article" date="2015" name="Genome Announc.">
        <title>Complete Genome Sequence of Pelosinus fermentans JBW45, a Member of a Remarkably Competitive Group of Negativicutes in the Firmicutes Phylum.</title>
        <authorList>
            <person name="De Leon K.B."/>
            <person name="Utturkar S.M."/>
            <person name="Camilleri L.B."/>
            <person name="Elias D.A."/>
            <person name="Arkin A.P."/>
            <person name="Fields M.W."/>
            <person name="Brown S.D."/>
            <person name="Wall J.D."/>
        </authorList>
    </citation>
    <scope>NUCLEOTIDE SEQUENCE [LARGE SCALE GENOMIC DNA]</scope>
    <source>
        <strain evidence="2 3">JBW45</strain>
    </source>
</reference>
<proteinExistence type="predicted"/>
<keyword evidence="1" id="KW-0812">Transmembrane</keyword>
<dbReference type="Proteomes" id="UP000005361">
    <property type="component" value="Chromosome"/>
</dbReference>
<gene>
    <name evidence="2" type="ORF">JBW_03791</name>
</gene>
<dbReference type="HOGENOM" id="CLU_1584927_0_0_9"/>
<evidence type="ECO:0000313" key="3">
    <source>
        <dbReference type="Proteomes" id="UP000005361"/>
    </source>
</evidence>
<feature type="transmembrane region" description="Helical" evidence="1">
    <location>
        <begin position="31"/>
        <end position="49"/>
    </location>
</feature>
<sequence length="168" mass="19196">MLSKFKACLFKASVRISALKFHYKNHSIDKLKLYLFLFFCISIIFDVNIERCQNVIDNLREKITITEIAIAKDDIYIKINQFIPGESQLPVATEVLKNELEKFKHDLEMFNFEQSRLKFGKILATVDIGILTLTEFVVPKDFLIENILVIQSFGIGGLVLACILGFGS</sequence>
<name>I9DKL5_9FIRM</name>
<dbReference type="KEGG" id="pft:JBW_03791"/>
<evidence type="ECO:0000256" key="1">
    <source>
        <dbReference type="SAM" id="Phobius"/>
    </source>
</evidence>
<organism evidence="2 3">
    <name type="scientific">Pelosinus fermentans JBW45</name>
    <dbReference type="NCBI Taxonomy" id="1192197"/>
    <lineage>
        <taxon>Bacteria</taxon>
        <taxon>Bacillati</taxon>
        <taxon>Bacillota</taxon>
        <taxon>Negativicutes</taxon>
        <taxon>Selenomonadales</taxon>
        <taxon>Sporomusaceae</taxon>
        <taxon>Pelosinus</taxon>
    </lineage>
</organism>
<dbReference type="STRING" id="1192197.JBW_03791"/>
<dbReference type="RefSeq" id="WP_007954183.1">
    <property type="nucleotide sequence ID" value="NZ_CP010978.1"/>
</dbReference>
<reference evidence="3" key="2">
    <citation type="submission" date="2015-02" db="EMBL/GenBank/DDBJ databases">
        <title>Complete Genome Sequence of Pelosinus fermentans JBW45.</title>
        <authorList>
            <person name="De Leon K.B."/>
            <person name="Utturkar S.M."/>
            <person name="Camilleri L.B."/>
            <person name="Arkin A.P."/>
            <person name="Fields M.W."/>
            <person name="Brown S.D."/>
            <person name="Wall J.D."/>
        </authorList>
    </citation>
    <scope>NUCLEOTIDE SEQUENCE [LARGE SCALE GENOMIC DNA]</scope>
    <source>
        <strain evidence="3">JBW45</strain>
    </source>
</reference>
<protein>
    <submittedName>
        <fullName evidence="2">Uncharacterized protein</fullName>
    </submittedName>
</protein>
<feature type="transmembrane region" description="Helical" evidence="1">
    <location>
        <begin position="119"/>
        <end position="138"/>
    </location>
</feature>
<dbReference type="EMBL" id="CP010978">
    <property type="protein sequence ID" value="AJQ29128.1"/>
    <property type="molecule type" value="Genomic_DNA"/>
</dbReference>
<feature type="transmembrane region" description="Helical" evidence="1">
    <location>
        <begin position="144"/>
        <end position="166"/>
    </location>
</feature>
<evidence type="ECO:0000313" key="2">
    <source>
        <dbReference type="EMBL" id="AJQ29128.1"/>
    </source>
</evidence>
<keyword evidence="1" id="KW-0472">Membrane</keyword>
<accession>I9DKL5</accession>
<dbReference type="AlphaFoldDB" id="I9DKL5"/>